<dbReference type="EC" id="3.4.21.105" evidence="6"/>
<dbReference type="Pfam" id="PF01694">
    <property type="entry name" value="Rhomboid"/>
    <property type="match status" value="1"/>
</dbReference>
<dbReference type="PANTHER" id="PTHR22936:SF99">
    <property type="entry name" value="RHOMBOID-LIKE PROTEASE"/>
    <property type="match status" value="1"/>
</dbReference>
<gene>
    <name evidence="9" type="ORF">WJX84_001363</name>
</gene>
<organism evidence="9 10">
    <name type="scientific">Apatococcus fuscideae</name>
    <dbReference type="NCBI Taxonomy" id="2026836"/>
    <lineage>
        <taxon>Eukaryota</taxon>
        <taxon>Viridiplantae</taxon>
        <taxon>Chlorophyta</taxon>
        <taxon>core chlorophytes</taxon>
        <taxon>Trebouxiophyceae</taxon>
        <taxon>Chlorellales</taxon>
        <taxon>Chlorellaceae</taxon>
        <taxon>Apatococcus</taxon>
    </lineage>
</organism>
<reference evidence="9 10" key="1">
    <citation type="journal article" date="2024" name="Nat. Commun.">
        <title>Phylogenomics reveals the evolutionary origins of lichenization in chlorophyte algae.</title>
        <authorList>
            <person name="Puginier C."/>
            <person name="Libourel C."/>
            <person name="Otte J."/>
            <person name="Skaloud P."/>
            <person name="Haon M."/>
            <person name="Grisel S."/>
            <person name="Petersen M."/>
            <person name="Berrin J.G."/>
            <person name="Delaux P.M."/>
            <person name="Dal Grande F."/>
            <person name="Keller J."/>
        </authorList>
    </citation>
    <scope>NUCLEOTIDE SEQUENCE [LARGE SCALE GENOMIC DNA]</scope>
    <source>
        <strain evidence="9 10">SAG 2523</strain>
    </source>
</reference>
<evidence type="ECO:0000313" key="9">
    <source>
        <dbReference type="EMBL" id="KAK9856084.1"/>
    </source>
</evidence>
<evidence type="ECO:0000256" key="3">
    <source>
        <dbReference type="ARBA" id="ARBA00022692"/>
    </source>
</evidence>
<feature type="region of interest" description="Disordered" evidence="7">
    <location>
        <begin position="136"/>
        <end position="171"/>
    </location>
</feature>
<comment type="caution">
    <text evidence="9">The sequence shown here is derived from an EMBL/GenBank/DDBJ whole genome shotgun (WGS) entry which is preliminary data.</text>
</comment>
<comment type="catalytic activity">
    <reaction evidence="6">
        <text>Cleaves type-1 transmembrane domains using a catalytic dyad composed of serine and histidine that are contributed by different transmembrane domains.</text>
        <dbReference type="EC" id="3.4.21.105"/>
    </reaction>
</comment>
<dbReference type="GO" id="GO:0006508">
    <property type="term" value="P:proteolysis"/>
    <property type="evidence" value="ECO:0007669"/>
    <property type="project" value="UniProtKB-KW"/>
</dbReference>
<dbReference type="InterPro" id="IPR035952">
    <property type="entry name" value="Rhomboid-like_sf"/>
</dbReference>
<feature type="transmembrane region" description="Helical" evidence="6">
    <location>
        <begin position="326"/>
        <end position="343"/>
    </location>
</feature>
<feature type="compositionally biased region" description="Low complexity" evidence="7">
    <location>
        <begin position="51"/>
        <end position="61"/>
    </location>
</feature>
<evidence type="ECO:0000256" key="6">
    <source>
        <dbReference type="RuleBase" id="RU362115"/>
    </source>
</evidence>
<comment type="caution">
    <text evidence="6">Lacks conserved residue(s) required for the propagation of feature annotation.</text>
</comment>
<feature type="region of interest" description="Disordered" evidence="7">
    <location>
        <begin position="14"/>
        <end position="70"/>
    </location>
</feature>
<proteinExistence type="inferred from homology"/>
<feature type="compositionally biased region" description="Basic and acidic residues" evidence="7">
    <location>
        <begin position="136"/>
        <end position="151"/>
    </location>
</feature>
<keyword evidence="3 6" id="KW-0812">Transmembrane</keyword>
<feature type="transmembrane region" description="Helical" evidence="6">
    <location>
        <begin position="349"/>
        <end position="371"/>
    </location>
</feature>
<keyword evidence="6" id="KW-0645">Protease</keyword>
<evidence type="ECO:0000256" key="4">
    <source>
        <dbReference type="ARBA" id="ARBA00022989"/>
    </source>
</evidence>
<accession>A0AAW1SU08</accession>
<keyword evidence="6" id="KW-0720">Serine protease</keyword>
<keyword evidence="5 6" id="KW-0472">Membrane</keyword>
<evidence type="ECO:0000259" key="8">
    <source>
        <dbReference type="Pfam" id="PF01694"/>
    </source>
</evidence>
<evidence type="ECO:0000256" key="7">
    <source>
        <dbReference type="SAM" id="MobiDB-lite"/>
    </source>
</evidence>
<evidence type="ECO:0000313" key="10">
    <source>
        <dbReference type="Proteomes" id="UP001485043"/>
    </source>
</evidence>
<comment type="function">
    <text evidence="6">Serine protease involved in intramembrane proteolysis.</text>
</comment>
<sequence>MDWWRIRHGLKTLPRSNSAQTDSSLLQASSDIADSPRGTYAQATDQRAQEEAASGPSEPSETGTDRTGSFFGSVTTLASHSYTTGYRTSYAGTDVELGSVEGSVANRAPNLRRSMSRLGSSMKHYAKLVVAEHPVKEHQKYKQEQQTESRRGSLLGDIEEANEDGPGGDEVISAARQPDSSAPLQKRNMTAVHRWQLAKDSVLSATAMHREADTVADADMRGKDRFIALVKLEQKLANNPNKKLLMEAIAKKRLGQFDNFLDHLHTEMIITGQVMFDACTPAKVGQHRLYFTFTFIFVVFAHVLSNMLLFGAIACQIEEKYGAPRIILLFFISALGGSFFSAVCENGCSVVVGASGGCFGMMGLFIADMIMNFESIPR</sequence>
<dbReference type="Proteomes" id="UP001485043">
    <property type="component" value="Unassembled WGS sequence"/>
</dbReference>
<dbReference type="Gene3D" id="1.20.1540.10">
    <property type="entry name" value="Rhomboid-like"/>
    <property type="match status" value="1"/>
</dbReference>
<feature type="compositionally biased region" description="Acidic residues" evidence="7">
    <location>
        <begin position="157"/>
        <end position="167"/>
    </location>
</feature>
<dbReference type="SUPFAM" id="SSF144091">
    <property type="entry name" value="Rhomboid-like"/>
    <property type="match status" value="1"/>
</dbReference>
<feature type="compositionally biased region" description="Polar residues" evidence="7">
    <location>
        <begin position="14"/>
        <end position="32"/>
    </location>
</feature>
<dbReference type="GO" id="GO:0016020">
    <property type="term" value="C:membrane"/>
    <property type="evidence" value="ECO:0007669"/>
    <property type="project" value="UniProtKB-SubCell"/>
</dbReference>
<keyword evidence="6" id="KW-0378">Hydrolase</keyword>
<dbReference type="EMBL" id="JALJOV010001034">
    <property type="protein sequence ID" value="KAK9856084.1"/>
    <property type="molecule type" value="Genomic_DNA"/>
</dbReference>
<evidence type="ECO:0000256" key="5">
    <source>
        <dbReference type="ARBA" id="ARBA00023136"/>
    </source>
</evidence>
<feature type="domain" description="Peptidase S54 rhomboid" evidence="8">
    <location>
        <begin position="290"/>
        <end position="375"/>
    </location>
</feature>
<protein>
    <recommendedName>
        <fullName evidence="6">RHOMBOID-like protein</fullName>
        <ecNumber evidence="6">3.4.21.105</ecNumber>
    </recommendedName>
</protein>
<comment type="similarity">
    <text evidence="2 6">Belongs to the peptidase S54 family.</text>
</comment>
<dbReference type="AlphaFoldDB" id="A0AAW1SU08"/>
<dbReference type="InterPro" id="IPR002610">
    <property type="entry name" value="Peptidase_S54_rhomboid-like"/>
</dbReference>
<feature type="transmembrane region" description="Helical" evidence="6">
    <location>
        <begin position="289"/>
        <end position="314"/>
    </location>
</feature>
<comment type="subcellular location">
    <subcellularLocation>
        <location evidence="1 6">Membrane</location>
        <topology evidence="1 6">Multi-pass membrane protein</topology>
    </subcellularLocation>
</comment>
<dbReference type="PANTHER" id="PTHR22936">
    <property type="entry name" value="RHOMBOID-RELATED"/>
    <property type="match status" value="1"/>
</dbReference>
<name>A0AAW1SU08_9CHLO</name>
<keyword evidence="10" id="KW-1185">Reference proteome</keyword>
<dbReference type="GO" id="GO:0004252">
    <property type="term" value="F:serine-type endopeptidase activity"/>
    <property type="evidence" value="ECO:0007669"/>
    <property type="project" value="InterPro"/>
</dbReference>
<evidence type="ECO:0000256" key="1">
    <source>
        <dbReference type="ARBA" id="ARBA00004141"/>
    </source>
</evidence>
<dbReference type="InterPro" id="IPR022764">
    <property type="entry name" value="Peptidase_S54_rhomboid_dom"/>
</dbReference>
<evidence type="ECO:0000256" key="2">
    <source>
        <dbReference type="ARBA" id="ARBA00009045"/>
    </source>
</evidence>
<keyword evidence="4 6" id="KW-1133">Transmembrane helix</keyword>